<evidence type="ECO:0000313" key="9">
    <source>
        <dbReference type="Proteomes" id="UP000000954"/>
    </source>
</evidence>
<keyword evidence="8" id="KW-0808">Transferase</keyword>
<protein>
    <submittedName>
        <fullName evidence="8">Transcriptional regulator with HTH domain protein and aminotransferase domain protein</fullName>
    </submittedName>
</protein>
<feature type="domain" description="HTH gntR-type" evidence="7">
    <location>
        <begin position="12"/>
        <end position="80"/>
    </location>
</feature>
<dbReference type="GO" id="GO:0003677">
    <property type="term" value="F:DNA binding"/>
    <property type="evidence" value="ECO:0007669"/>
    <property type="project" value="UniProtKB-KW"/>
</dbReference>
<organism evidence="8 9">
    <name type="scientific">Cryptobacterium curtum (strain ATCC 700683 / DSM 15641 / CCUG 43107 / 12-3)</name>
    <dbReference type="NCBI Taxonomy" id="469378"/>
    <lineage>
        <taxon>Bacteria</taxon>
        <taxon>Bacillati</taxon>
        <taxon>Actinomycetota</taxon>
        <taxon>Coriobacteriia</taxon>
        <taxon>Eggerthellales</taxon>
        <taxon>Eggerthellaceae</taxon>
        <taxon>Cryptobacterium</taxon>
    </lineage>
</organism>
<keyword evidence="5" id="KW-0804">Transcription</keyword>
<dbReference type="CDD" id="cd07377">
    <property type="entry name" value="WHTH_GntR"/>
    <property type="match status" value="1"/>
</dbReference>
<evidence type="ECO:0000256" key="6">
    <source>
        <dbReference type="SAM" id="MobiDB-lite"/>
    </source>
</evidence>
<keyword evidence="3" id="KW-0805">Transcription regulation</keyword>
<dbReference type="SUPFAM" id="SSF53383">
    <property type="entry name" value="PLP-dependent transferases"/>
    <property type="match status" value="1"/>
</dbReference>
<dbReference type="SMART" id="SM00345">
    <property type="entry name" value="HTH_GNTR"/>
    <property type="match status" value="1"/>
</dbReference>
<dbReference type="Gene3D" id="3.40.640.10">
    <property type="entry name" value="Type I PLP-dependent aspartate aminotransferase-like (Major domain)"/>
    <property type="match status" value="1"/>
</dbReference>
<dbReference type="eggNOG" id="COG1167">
    <property type="taxonomic scope" value="Bacteria"/>
</dbReference>
<dbReference type="HOGENOM" id="CLU_017584_0_1_11"/>
<dbReference type="InterPro" id="IPR000524">
    <property type="entry name" value="Tscrpt_reg_HTH_GntR"/>
</dbReference>
<proteinExistence type="inferred from homology"/>
<dbReference type="GO" id="GO:0030170">
    <property type="term" value="F:pyridoxal phosphate binding"/>
    <property type="evidence" value="ECO:0007669"/>
    <property type="project" value="InterPro"/>
</dbReference>
<dbReference type="InterPro" id="IPR051446">
    <property type="entry name" value="HTH_trans_reg/aminotransferase"/>
</dbReference>
<keyword evidence="4" id="KW-0238">DNA-binding</keyword>
<sequence>MLTYDISSRKGLPKYEYLYRCIRADIRSGTIKPKTKLPAKRILARHLSLSVSTIEAAYNLLVEQGYVNARQGSGFYVAEQSSSLSVRSASQTQDGFAGIRKIPEIPAAEPAQNAVQNGHPVEQQTSSPSQEVDFSANRCSMNLFPADTWARIMRSVLSDRNPELFETVPYNGLLAARQAIASYLYEFKGFKADPEQIVIGAGTEYLYGRLLQLFGPRCVVAAGDAGSKKLVDISRSMGIAWDFIPVDEQGLCTDRLYNSTATVVHASPANHFPTGIVMSDKRRQTLLTWLHEKEHRYLIEDDYDSELRYEGTPAPTLFSQDEYEKTIYLNTFSKTLVPSLRISYMVLPPSLASLYQQQLSFYSCTVSSFEQLALASFLSGGYFERHINRLVRYYGEARQNLFSLLDKSPLMTIAVRRPVPVGTHLVLHIATARSDEEIRVAAHKRGLRLSMLSDYCVTPTVFNIHELVLNFASVEVKHMPRVVTILEKIFAEEIASAADCYPTMQGNSQ</sequence>
<evidence type="ECO:0000313" key="8">
    <source>
        <dbReference type="EMBL" id="ACU95036.1"/>
    </source>
</evidence>
<dbReference type="PROSITE" id="PS50949">
    <property type="entry name" value="HTH_GNTR"/>
    <property type="match status" value="1"/>
</dbReference>
<dbReference type="InterPro" id="IPR036388">
    <property type="entry name" value="WH-like_DNA-bd_sf"/>
</dbReference>
<dbReference type="Pfam" id="PF00392">
    <property type="entry name" value="GntR"/>
    <property type="match status" value="1"/>
</dbReference>
<gene>
    <name evidence="8" type="ordered locus">Ccur_13610</name>
</gene>
<evidence type="ECO:0000256" key="4">
    <source>
        <dbReference type="ARBA" id="ARBA00023125"/>
    </source>
</evidence>
<dbReference type="CDD" id="cd00609">
    <property type="entry name" value="AAT_like"/>
    <property type="match status" value="1"/>
</dbReference>
<feature type="region of interest" description="Disordered" evidence="6">
    <location>
        <begin position="112"/>
        <end position="132"/>
    </location>
</feature>
<dbReference type="Gene3D" id="1.10.10.10">
    <property type="entry name" value="Winged helix-like DNA-binding domain superfamily/Winged helix DNA-binding domain"/>
    <property type="match status" value="1"/>
</dbReference>
<dbReference type="GO" id="GO:0008483">
    <property type="term" value="F:transaminase activity"/>
    <property type="evidence" value="ECO:0007669"/>
    <property type="project" value="UniProtKB-KW"/>
</dbReference>
<dbReference type="PANTHER" id="PTHR46577:SF1">
    <property type="entry name" value="HTH-TYPE TRANSCRIPTIONAL REGULATORY PROTEIN GABR"/>
    <property type="match status" value="1"/>
</dbReference>
<dbReference type="InterPro" id="IPR015421">
    <property type="entry name" value="PyrdxlP-dep_Trfase_major"/>
</dbReference>
<dbReference type="InterPro" id="IPR015424">
    <property type="entry name" value="PyrdxlP-dep_Trfase"/>
</dbReference>
<dbReference type="RefSeq" id="WP_015778899.1">
    <property type="nucleotide sequence ID" value="NC_013170.1"/>
</dbReference>
<evidence type="ECO:0000256" key="3">
    <source>
        <dbReference type="ARBA" id="ARBA00023015"/>
    </source>
</evidence>
<dbReference type="Pfam" id="PF00155">
    <property type="entry name" value="Aminotran_1_2"/>
    <property type="match status" value="1"/>
</dbReference>
<dbReference type="InterPro" id="IPR004839">
    <property type="entry name" value="Aminotransferase_I/II_large"/>
</dbReference>
<dbReference type="KEGG" id="ccu:Ccur_13610"/>
<comment type="similarity">
    <text evidence="1">In the C-terminal section; belongs to the class-I pyridoxal-phosphate-dependent aminotransferase family.</text>
</comment>
<dbReference type="GO" id="GO:0003700">
    <property type="term" value="F:DNA-binding transcription factor activity"/>
    <property type="evidence" value="ECO:0007669"/>
    <property type="project" value="InterPro"/>
</dbReference>
<feature type="compositionally biased region" description="Polar residues" evidence="6">
    <location>
        <begin position="122"/>
        <end position="132"/>
    </location>
</feature>
<dbReference type="EMBL" id="CP001682">
    <property type="protein sequence ID" value="ACU95036.1"/>
    <property type="molecule type" value="Genomic_DNA"/>
</dbReference>
<dbReference type="SUPFAM" id="SSF46785">
    <property type="entry name" value="Winged helix' DNA-binding domain"/>
    <property type="match status" value="1"/>
</dbReference>
<evidence type="ECO:0000256" key="5">
    <source>
        <dbReference type="ARBA" id="ARBA00023163"/>
    </source>
</evidence>
<reference evidence="8 9" key="1">
    <citation type="journal article" date="2009" name="Stand. Genomic Sci.">
        <title>Complete genome sequence of Cryptobacterium curtum type strain (12-3).</title>
        <authorList>
            <person name="Mavrommatis K."/>
            <person name="Pukall R."/>
            <person name="Rohde C."/>
            <person name="Chen F."/>
            <person name="Sims D."/>
            <person name="Brettin T."/>
            <person name="Kuske C."/>
            <person name="Detter J.C."/>
            <person name="Han C."/>
            <person name="Lapidus A."/>
            <person name="Copeland A."/>
            <person name="Glavina Del Rio T."/>
            <person name="Nolan M."/>
            <person name="Lucas S."/>
            <person name="Tice H."/>
            <person name="Cheng J.F."/>
            <person name="Bruce D."/>
            <person name="Goodwin L."/>
            <person name="Pitluck S."/>
            <person name="Ovchinnikova G."/>
            <person name="Pati A."/>
            <person name="Ivanova N."/>
            <person name="Chen A."/>
            <person name="Palaniappan K."/>
            <person name="Chain P."/>
            <person name="D'haeseleer P."/>
            <person name="Goker M."/>
            <person name="Bristow J."/>
            <person name="Eisen J.A."/>
            <person name="Markowitz V."/>
            <person name="Hugenholtz P."/>
            <person name="Rohde M."/>
            <person name="Klenk H.P."/>
            <person name="Kyrpides N.C."/>
        </authorList>
    </citation>
    <scope>NUCLEOTIDE SEQUENCE [LARGE SCALE GENOMIC DNA]</scope>
    <source>
        <strain evidence="9">ATCC 700683 / DSM 15641 / 12-3</strain>
    </source>
</reference>
<dbReference type="AlphaFoldDB" id="C7ML89"/>
<name>C7ML89_CRYCD</name>
<dbReference type="PANTHER" id="PTHR46577">
    <property type="entry name" value="HTH-TYPE TRANSCRIPTIONAL REGULATORY PROTEIN GABR"/>
    <property type="match status" value="1"/>
</dbReference>
<evidence type="ECO:0000259" key="7">
    <source>
        <dbReference type="PROSITE" id="PS50949"/>
    </source>
</evidence>
<keyword evidence="2" id="KW-0663">Pyridoxal phosphate</keyword>
<evidence type="ECO:0000256" key="2">
    <source>
        <dbReference type="ARBA" id="ARBA00022898"/>
    </source>
</evidence>
<evidence type="ECO:0000256" key="1">
    <source>
        <dbReference type="ARBA" id="ARBA00005384"/>
    </source>
</evidence>
<dbReference type="Proteomes" id="UP000000954">
    <property type="component" value="Chromosome"/>
</dbReference>
<keyword evidence="8" id="KW-0032">Aminotransferase</keyword>
<accession>C7ML89</accession>
<keyword evidence="9" id="KW-1185">Reference proteome</keyword>
<dbReference type="InterPro" id="IPR036390">
    <property type="entry name" value="WH_DNA-bd_sf"/>
</dbReference>